<dbReference type="GO" id="GO:0007165">
    <property type="term" value="P:signal transduction"/>
    <property type="evidence" value="ECO:0007669"/>
    <property type="project" value="UniProtKB-KW"/>
</dbReference>
<feature type="transmembrane region" description="Helical" evidence="8">
    <location>
        <begin position="287"/>
        <end position="307"/>
    </location>
</feature>
<comment type="caution">
    <text evidence="8">Lacks conserved residue(s) required for the propagation of feature annotation.</text>
</comment>
<feature type="transmembrane region" description="Helical" evidence="8">
    <location>
        <begin position="204"/>
        <end position="226"/>
    </location>
</feature>
<dbReference type="GO" id="GO:0005886">
    <property type="term" value="C:plasma membrane"/>
    <property type="evidence" value="ECO:0007669"/>
    <property type="project" value="UniProtKB-SubCell"/>
</dbReference>
<dbReference type="GO" id="GO:0030424">
    <property type="term" value="C:axon"/>
    <property type="evidence" value="ECO:0007669"/>
    <property type="project" value="TreeGrafter"/>
</dbReference>
<keyword evidence="4 8" id="KW-1133">Transmembrane helix</keyword>
<evidence type="ECO:0000256" key="5">
    <source>
        <dbReference type="ARBA" id="ARBA00023136"/>
    </source>
</evidence>
<dbReference type="Pfam" id="PF08395">
    <property type="entry name" value="7tm_7"/>
    <property type="match status" value="1"/>
</dbReference>
<protein>
    <recommendedName>
        <fullName evidence="8">Gustatory receptor</fullName>
    </recommendedName>
</protein>
<dbReference type="GO" id="GO:0043025">
    <property type="term" value="C:neuronal cell body"/>
    <property type="evidence" value="ECO:0007669"/>
    <property type="project" value="TreeGrafter"/>
</dbReference>
<organism evidence="9">
    <name type="scientific">Zeugodacus cucurbitae</name>
    <name type="common">Melon fruit fly</name>
    <name type="synonym">Bactrocera cucurbitae</name>
    <dbReference type="NCBI Taxonomy" id="28588"/>
    <lineage>
        <taxon>Eukaryota</taxon>
        <taxon>Metazoa</taxon>
        <taxon>Ecdysozoa</taxon>
        <taxon>Arthropoda</taxon>
        <taxon>Hexapoda</taxon>
        <taxon>Insecta</taxon>
        <taxon>Pterygota</taxon>
        <taxon>Neoptera</taxon>
        <taxon>Endopterygota</taxon>
        <taxon>Diptera</taxon>
        <taxon>Brachycera</taxon>
        <taxon>Muscomorpha</taxon>
        <taxon>Tephritoidea</taxon>
        <taxon>Tephritidae</taxon>
        <taxon>Zeugodacus</taxon>
        <taxon>Zeugodacus</taxon>
    </lineage>
</organism>
<comment type="subcellular location">
    <subcellularLocation>
        <location evidence="1 8">Cell membrane</location>
        <topology evidence="1 8">Multi-pass membrane protein</topology>
    </subcellularLocation>
</comment>
<evidence type="ECO:0000256" key="8">
    <source>
        <dbReference type="RuleBase" id="RU363108"/>
    </source>
</evidence>
<keyword evidence="5 8" id="KW-0472">Membrane</keyword>
<proteinExistence type="evidence at transcript level"/>
<evidence type="ECO:0000313" key="9">
    <source>
        <dbReference type="EMBL" id="QKN21189.1"/>
    </source>
</evidence>
<evidence type="ECO:0000256" key="6">
    <source>
        <dbReference type="ARBA" id="ARBA00023170"/>
    </source>
</evidence>
<sequence length="434" mass="50016">MKHFCWIISMPPNKVKPSLIQRQHIGLNPFLRHTPISNPIFRDMQITLCVLKATGLLPIYEEVSKYEVGPPTKPNIFYSFFIRGIVQALTLFNLYNLLTPGSAQLFYSYSDTDNVNKWIEFLLCMLAHSATVTICGRNSKLFLKIINEILKVDEDVFDRFGTTLENKCGFSLKYIVGICVCQWYLMILRVLAVKDTLNVNSYVFIFIYAIQNGMATIFIVFTAALLRILKMRFAHINVTLKGYTYSHHRKLRRFVGRDRDIVTMDTFPDDSLFIYRMHNKLLRIYRSINDCCSLILVAYMGYAFYTITTTTYNLFVQITTQRLSFNVLQTCFVWLAMHTCVLALLSKSCGQATDEANGTSQVLARVHGVTKEHQNIVDKFLTKSIKQEVQFTAYGFFVIDNSTLFKIFSAVTTYLVILIQFKQLEDSKMDDDSS</sequence>
<evidence type="ECO:0000256" key="7">
    <source>
        <dbReference type="ARBA" id="ARBA00023224"/>
    </source>
</evidence>
<dbReference type="EMBL" id="MT474477">
    <property type="protein sequence ID" value="QKN21189.1"/>
    <property type="molecule type" value="mRNA"/>
</dbReference>
<accession>A0A6M9TZ35</accession>
<evidence type="ECO:0000256" key="3">
    <source>
        <dbReference type="ARBA" id="ARBA00022692"/>
    </source>
</evidence>
<dbReference type="PANTHER" id="PTHR21143">
    <property type="entry name" value="INVERTEBRATE GUSTATORY RECEPTOR"/>
    <property type="match status" value="1"/>
</dbReference>
<name>A0A6M9TZ35_ZEUCU</name>
<keyword evidence="3 8" id="KW-0812">Transmembrane</keyword>
<dbReference type="GO" id="GO:0007635">
    <property type="term" value="P:chemosensory behavior"/>
    <property type="evidence" value="ECO:0007669"/>
    <property type="project" value="TreeGrafter"/>
</dbReference>
<gene>
    <name evidence="9" type="primary">GR32a.1</name>
</gene>
<keyword evidence="6 8" id="KW-0675">Receptor</keyword>
<feature type="transmembrane region" description="Helical" evidence="8">
    <location>
        <begin position="174"/>
        <end position="192"/>
    </location>
</feature>
<dbReference type="GO" id="GO:0008049">
    <property type="term" value="P:male courtship behavior"/>
    <property type="evidence" value="ECO:0007669"/>
    <property type="project" value="TreeGrafter"/>
</dbReference>
<dbReference type="GO" id="GO:0050909">
    <property type="term" value="P:sensory perception of taste"/>
    <property type="evidence" value="ECO:0007669"/>
    <property type="project" value="InterPro"/>
</dbReference>
<reference evidence="9" key="1">
    <citation type="journal article" date="2020" name="Mol. Phylogenet. Evol.">
        <title>Analyses of chemosensory genes provide insight into the evolution of behavioral differences to phytochemicals in Bactrocera species.</title>
        <authorList>
            <person name="Wu Z."/>
            <person name="Cui Y."/>
            <person name="Ma J."/>
            <person name="Qu M."/>
            <person name="Lin J."/>
        </authorList>
    </citation>
    <scope>NUCLEOTIDE SEQUENCE</scope>
</reference>
<comment type="function">
    <text evidence="8">Gustatory receptor which mediates acceptance or avoidance behavior, depending on its substrates.</text>
</comment>
<feature type="transmembrane region" description="Helical" evidence="8">
    <location>
        <begin position="327"/>
        <end position="345"/>
    </location>
</feature>
<dbReference type="AlphaFoldDB" id="A0A6M9TZ35"/>
<evidence type="ECO:0000256" key="1">
    <source>
        <dbReference type="ARBA" id="ARBA00004651"/>
    </source>
</evidence>
<dbReference type="InterPro" id="IPR013604">
    <property type="entry name" value="7TM_chemorcpt"/>
</dbReference>
<comment type="similarity">
    <text evidence="8">Belongs to the insect chemoreceptor superfamily. Gustatory receptor (GR) family.</text>
</comment>
<evidence type="ECO:0000256" key="2">
    <source>
        <dbReference type="ARBA" id="ARBA00022475"/>
    </source>
</evidence>
<dbReference type="PANTHER" id="PTHR21143:SF133">
    <property type="entry name" value="GUSTATORY AND PHEROMONE RECEPTOR 32A-RELATED"/>
    <property type="match status" value="1"/>
</dbReference>
<evidence type="ECO:0000256" key="4">
    <source>
        <dbReference type="ARBA" id="ARBA00022989"/>
    </source>
</evidence>
<dbReference type="GO" id="GO:0030425">
    <property type="term" value="C:dendrite"/>
    <property type="evidence" value="ECO:0007669"/>
    <property type="project" value="TreeGrafter"/>
</dbReference>
<keyword evidence="7 8" id="KW-0807">Transducer</keyword>
<keyword evidence="2 8" id="KW-1003">Cell membrane</keyword>